<dbReference type="AlphaFoldDB" id="A0A4E0QZN4"/>
<keyword evidence="3" id="KW-1185">Reference proteome</keyword>
<dbReference type="PANTHER" id="PTHR13473:SF0">
    <property type="entry name" value="LARGE RIBOSOMAL SUBUNIT PROTEIN ML48"/>
    <property type="match status" value="1"/>
</dbReference>
<accession>A0A4E0QZN4</accession>
<dbReference type="Pfam" id="PF00338">
    <property type="entry name" value="Ribosomal_S10"/>
    <property type="match status" value="1"/>
</dbReference>
<reference evidence="2" key="1">
    <citation type="submission" date="2019-03" db="EMBL/GenBank/DDBJ databases">
        <title>Improved annotation for the trematode Fasciola hepatica.</title>
        <authorList>
            <person name="Choi Y.-J."/>
            <person name="Martin J."/>
            <person name="Mitreva M."/>
        </authorList>
    </citation>
    <scope>NUCLEOTIDE SEQUENCE [LARGE SCALE GENOMIC DNA]</scope>
</reference>
<evidence type="ECO:0000313" key="3">
    <source>
        <dbReference type="Proteomes" id="UP000230066"/>
    </source>
</evidence>
<dbReference type="Proteomes" id="UP000230066">
    <property type="component" value="Unassembled WGS sequence"/>
</dbReference>
<proteinExistence type="predicted"/>
<comment type="caution">
    <text evidence="2">The sequence shown here is derived from an EMBL/GenBank/DDBJ whole genome shotgun (WGS) entry which is preliminary data.</text>
</comment>
<dbReference type="InterPro" id="IPR027486">
    <property type="entry name" value="Ribosomal_uS10_dom"/>
</dbReference>
<dbReference type="PANTHER" id="PTHR13473">
    <property type="entry name" value="MITOCHONDRIAL RIBOSOMAL PROTEIN L48"/>
    <property type="match status" value="1"/>
</dbReference>
<evidence type="ECO:0000313" key="2">
    <source>
        <dbReference type="EMBL" id="THD18986.1"/>
    </source>
</evidence>
<sequence length="186" mass="21231">MSQSEDQHFSANMADATSSAHTAVSTGLTSDSFGTYLRSMIFPHTVLSRLLTERTILQSAKCFPSRSLQYKVQTKRLDPPYLRVSSVILIYSASFALPAQRTTYKLYHQNSTNVRAEFELSKYRRICRVAKLKAIYLPIVMDVLYQNLPEGLELSVEKTDTKVDEERYVPQLEVQALQEELSKLNK</sequence>
<gene>
    <name evidence="2" type="ORF">D915_010333</name>
</gene>
<dbReference type="InterPro" id="IPR027487">
    <property type="entry name" value="Ribosomal_mL48"/>
</dbReference>
<dbReference type="EMBL" id="JXXN02007777">
    <property type="protein sequence ID" value="THD18986.1"/>
    <property type="molecule type" value="Genomic_DNA"/>
</dbReference>
<keyword evidence="2" id="KW-0687">Ribonucleoprotein</keyword>
<name>A0A4E0QZN4_FASHE</name>
<feature type="domain" description="Small ribosomal subunit protein uS10" evidence="1">
    <location>
        <begin position="93"/>
        <end position="156"/>
    </location>
</feature>
<evidence type="ECO:0000259" key="1">
    <source>
        <dbReference type="Pfam" id="PF00338"/>
    </source>
</evidence>
<protein>
    <submittedName>
        <fullName evidence="2">39S ribosomal protein L48 mitochondrial</fullName>
    </submittedName>
</protein>
<organism evidence="2 3">
    <name type="scientific">Fasciola hepatica</name>
    <name type="common">Liver fluke</name>
    <dbReference type="NCBI Taxonomy" id="6192"/>
    <lineage>
        <taxon>Eukaryota</taxon>
        <taxon>Metazoa</taxon>
        <taxon>Spiralia</taxon>
        <taxon>Lophotrochozoa</taxon>
        <taxon>Platyhelminthes</taxon>
        <taxon>Trematoda</taxon>
        <taxon>Digenea</taxon>
        <taxon>Plagiorchiida</taxon>
        <taxon>Echinostomata</taxon>
        <taxon>Echinostomatoidea</taxon>
        <taxon>Fasciolidae</taxon>
        <taxon>Fasciola</taxon>
    </lineage>
</organism>
<dbReference type="GO" id="GO:0005761">
    <property type="term" value="C:mitochondrial ribosome"/>
    <property type="evidence" value="ECO:0007669"/>
    <property type="project" value="InterPro"/>
</dbReference>
<keyword evidence="2" id="KW-0689">Ribosomal protein</keyword>